<evidence type="ECO:0000256" key="2">
    <source>
        <dbReference type="ARBA" id="ARBA00022692"/>
    </source>
</evidence>
<dbReference type="OrthoDB" id="5546837at2759"/>
<protein>
    <submittedName>
        <fullName evidence="7">Uncharacterized protein</fullName>
    </submittedName>
</protein>
<evidence type="ECO:0000313" key="7">
    <source>
        <dbReference type="EMBL" id="GAA98362.1"/>
    </source>
</evidence>
<dbReference type="RefSeq" id="XP_014569126.1">
    <property type="nucleotide sequence ID" value="XM_014713640.1"/>
</dbReference>
<evidence type="ECO:0000256" key="6">
    <source>
        <dbReference type="SAM" id="Phobius"/>
    </source>
</evidence>
<dbReference type="InParanoid" id="G7E6A2"/>
<comment type="subcellular location">
    <subcellularLocation>
        <location evidence="1">Membrane</location>
        <topology evidence="1">Multi-pass membrane protein</topology>
    </subcellularLocation>
</comment>
<organism evidence="7 8">
    <name type="scientific">Mixia osmundae (strain CBS 9802 / IAM 14324 / JCM 22182 / KY 12970)</name>
    <dbReference type="NCBI Taxonomy" id="764103"/>
    <lineage>
        <taxon>Eukaryota</taxon>
        <taxon>Fungi</taxon>
        <taxon>Dikarya</taxon>
        <taxon>Basidiomycota</taxon>
        <taxon>Pucciniomycotina</taxon>
        <taxon>Mixiomycetes</taxon>
        <taxon>Mixiales</taxon>
        <taxon>Mixiaceae</taxon>
        <taxon>Mixia</taxon>
    </lineage>
</organism>
<comment type="caution">
    <text evidence="7">The sequence shown here is derived from an EMBL/GenBank/DDBJ whole genome shotgun (WGS) entry which is preliminary data.</text>
</comment>
<dbReference type="PANTHER" id="PTHR36460:SF1">
    <property type="entry name" value="UPF0132 DOMAIN PROTEIN (AFU_ORTHOLOGUE AFUA_3G10255)"/>
    <property type="match status" value="1"/>
</dbReference>
<evidence type="ECO:0000256" key="4">
    <source>
        <dbReference type="ARBA" id="ARBA00023136"/>
    </source>
</evidence>
<dbReference type="PANTHER" id="PTHR36460">
    <property type="entry name" value="UPF0132 DOMAIN PROTEIN (AFU_ORTHOLOGUE AFUA_3G10255)"/>
    <property type="match status" value="1"/>
</dbReference>
<dbReference type="Proteomes" id="UP000009131">
    <property type="component" value="Unassembled WGS sequence"/>
</dbReference>
<keyword evidence="3 6" id="KW-1133">Transmembrane helix</keyword>
<evidence type="ECO:0000313" key="8">
    <source>
        <dbReference type="Proteomes" id="UP000009131"/>
    </source>
</evidence>
<dbReference type="GO" id="GO:0016020">
    <property type="term" value="C:membrane"/>
    <property type="evidence" value="ECO:0007669"/>
    <property type="project" value="UniProtKB-SubCell"/>
</dbReference>
<feature type="region of interest" description="Disordered" evidence="5">
    <location>
        <begin position="1"/>
        <end position="81"/>
    </location>
</feature>
<evidence type="ECO:0000256" key="5">
    <source>
        <dbReference type="SAM" id="MobiDB-lite"/>
    </source>
</evidence>
<evidence type="ECO:0000256" key="3">
    <source>
        <dbReference type="ARBA" id="ARBA00022989"/>
    </source>
</evidence>
<keyword evidence="4 6" id="KW-0472">Membrane</keyword>
<accession>G7E6A2</accession>
<sequence>MSLNFAPYQEPPSSTRSAGALSSSGQSQDRTLPAASLSSSRTQGSGPSASQVRASPWLASSSSSPSAQDQARSSSSYQAGASVGQINPTSFGSASSAHRAGFSDSSSSARAAEAGLAPLGPDAFETTLGLRTDVEAAMTYLLGPISGLIILMTEHKNDYVRFHAWQSSLLGFAAAFLHLILAWSSFFEVLLLILDIIALTSLAVKAYRDAEILERYTLPYIGPLANQWVDEE</sequence>
<dbReference type="STRING" id="764103.G7E6A2"/>
<evidence type="ECO:0000256" key="1">
    <source>
        <dbReference type="ARBA" id="ARBA00004141"/>
    </source>
</evidence>
<feature type="compositionally biased region" description="Low complexity" evidence="5">
    <location>
        <begin position="13"/>
        <end position="28"/>
    </location>
</feature>
<gene>
    <name evidence="7" type="primary">Mo05048</name>
    <name evidence="7" type="ORF">E5Q_05048</name>
</gene>
<dbReference type="eggNOG" id="ENOG502S13M">
    <property type="taxonomic scope" value="Eukaryota"/>
</dbReference>
<dbReference type="EMBL" id="BABT02000150">
    <property type="protein sequence ID" value="GAA98362.1"/>
    <property type="molecule type" value="Genomic_DNA"/>
</dbReference>
<reference evidence="7 8" key="1">
    <citation type="journal article" date="2011" name="J. Gen. Appl. Microbiol.">
        <title>Draft genome sequencing of the enigmatic basidiomycete Mixia osmundae.</title>
        <authorList>
            <person name="Nishida H."/>
            <person name="Nagatsuka Y."/>
            <person name="Sugiyama J."/>
        </authorList>
    </citation>
    <scope>NUCLEOTIDE SEQUENCE [LARGE SCALE GENOMIC DNA]</scope>
    <source>
        <strain evidence="8">CBS 9802 / IAM 14324 / JCM 22182 / KY 12970</strain>
    </source>
</reference>
<dbReference type="AlphaFoldDB" id="G7E6A2"/>
<proteinExistence type="predicted"/>
<keyword evidence="2 6" id="KW-0812">Transmembrane</keyword>
<feature type="compositionally biased region" description="Low complexity" evidence="5">
    <location>
        <begin position="54"/>
        <end position="79"/>
    </location>
</feature>
<feature type="compositionally biased region" description="Polar residues" evidence="5">
    <location>
        <begin position="36"/>
        <end position="53"/>
    </location>
</feature>
<keyword evidence="8" id="KW-1185">Reference proteome</keyword>
<feature type="transmembrane region" description="Helical" evidence="6">
    <location>
        <begin position="189"/>
        <end position="207"/>
    </location>
</feature>
<reference evidence="7 8" key="2">
    <citation type="journal article" date="2012" name="Open Biol.">
        <title>Characteristics of nucleosomes and linker DNA regions on the genome of the basidiomycete Mixia osmundae revealed by mono- and dinucleosome mapping.</title>
        <authorList>
            <person name="Nishida H."/>
            <person name="Kondo S."/>
            <person name="Matsumoto T."/>
            <person name="Suzuki Y."/>
            <person name="Yoshikawa H."/>
            <person name="Taylor T.D."/>
            <person name="Sugiyama J."/>
        </authorList>
    </citation>
    <scope>NUCLEOTIDE SEQUENCE [LARGE SCALE GENOMIC DNA]</scope>
    <source>
        <strain evidence="8">CBS 9802 / IAM 14324 / JCM 22182 / KY 12970</strain>
    </source>
</reference>
<name>G7E6A2_MIXOS</name>
<dbReference type="HOGENOM" id="CLU_095018_1_1_1"/>